<sequence length="480" mass="51312">MRKRHADEDALRSIFAEALAALALPPDAGDRLTVTGTESLPSCFPVTELATAAIGAAGLAVSELLGLFGDAPAVTVDRHLASAWFSPSVRPRGWTMPAAWDPIAGDYRAADGWIRLHTNAPHHRAAALSVLDCPGDRQAVAAAVARETAETLESAILRAGGCAAAMRSLEAWQRLDQGRAVRAEPLVAVTEAPGHDSGRWRPDPARPLAGIRVLDLTRILAGPVATRFLAGLGADVLRIDPPSWDEPSLAPDVTLGKVCTRLDLHRAADRQRFEGLLSEADILVHGYRPDALERLGYGEKHRRALNPNLIDVTLCAYGWTGPWAGRRGFDSLVQMSAGIASAGQRWKQADRPVPLPVQALDHATGYLMAAASIRGLIARLREGRAVTARLSLARTAFLLSDHAGGAPGPAFSGDQDRDFLPKIEHTAWGPALRLYAPARIDGVPLRWDRPARDLGSTEAALVSNFDSAQFSSPNSSRAIN</sequence>
<dbReference type="eggNOG" id="COG1804">
    <property type="taxonomic scope" value="Bacteria"/>
</dbReference>
<accession>A0A089NZB6</accession>
<evidence type="ECO:0000313" key="1">
    <source>
        <dbReference type="EMBL" id="AIQ93321.1"/>
    </source>
</evidence>
<proteinExistence type="predicted"/>
<dbReference type="Gene3D" id="3.40.50.10540">
    <property type="entry name" value="Crotonobetainyl-coa:carnitine coa-transferase, domain 1"/>
    <property type="match status" value="1"/>
</dbReference>
<dbReference type="KEGG" id="mor:MOC_5566"/>
<protein>
    <submittedName>
        <fullName evidence="1">CoA transferase</fullName>
    </submittedName>
</protein>
<dbReference type="Proteomes" id="UP000029492">
    <property type="component" value="Chromosome"/>
</dbReference>
<evidence type="ECO:0000313" key="2">
    <source>
        <dbReference type="Proteomes" id="UP000029492"/>
    </source>
</evidence>
<dbReference type="Pfam" id="PF02515">
    <property type="entry name" value="CoA_transf_3"/>
    <property type="match status" value="1"/>
</dbReference>
<dbReference type="SUPFAM" id="SSF89796">
    <property type="entry name" value="CoA-transferase family III (CaiB/BaiF)"/>
    <property type="match status" value="2"/>
</dbReference>
<dbReference type="InterPro" id="IPR003673">
    <property type="entry name" value="CoA-Trfase_fam_III"/>
</dbReference>
<reference evidence="1 2" key="1">
    <citation type="journal article" date="2014" name="PLoS ONE">
        <title>Genome Information of Methylobacterium oryzae, a Plant-Probiotic Methylotroph in the Phyllosphere.</title>
        <authorList>
            <person name="Kwak M.J."/>
            <person name="Jeong H."/>
            <person name="Madhaiyan M."/>
            <person name="Lee Y."/>
            <person name="Sa T.M."/>
            <person name="Oh T.K."/>
            <person name="Kim J.F."/>
        </authorList>
    </citation>
    <scope>NUCLEOTIDE SEQUENCE [LARGE SCALE GENOMIC DNA]</scope>
    <source>
        <strain evidence="1 2">CBMB20</strain>
    </source>
</reference>
<dbReference type="PANTHER" id="PTHR48229:SF1">
    <property type="entry name" value="ALPHA METHYLACYL-COA RACEMASE-RELATED"/>
    <property type="match status" value="1"/>
</dbReference>
<dbReference type="RefSeq" id="WP_043760039.1">
    <property type="nucleotide sequence ID" value="NZ_CP003811.1"/>
</dbReference>
<keyword evidence="1" id="KW-0808">Transferase</keyword>
<dbReference type="InterPro" id="IPR023606">
    <property type="entry name" value="CoA-Trfase_III_dom_1_sf"/>
</dbReference>
<dbReference type="EMBL" id="CP003811">
    <property type="protein sequence ID" value="AIQ93321.1"/>
    <property type="molecule type" value="Genomic_DNA"/>
</dbReference>
<dbReference type="PANTHER" id="PTHR48229">
    <property type="entry name" value="CAIB/BAIF FAMILY ENZYME (AFU_ORTHOLOGUE AFUA_1G05360)-RELATED"/>
    <property type="match status" value="1"/>
</dbReference>
<keyword evidence="2" id="KW-1185">Reference proteome</keyword>
<dbReference type="AlphaFoldDB" id="A0A089NZB6"/>
<dbReference type="HOGENOM" id="CLU_021588_0_1_5"/>
<organism evidence="1 2">
    <name type="scientific">Methylobacterium oryzae CBMB20</name>
    <dbReference type="NCBI Taxonomy" id="693986"/>
    <lineage>
        <taxon>Bacteria</taxon>
        <taxon>Pseudomonadati</taxon>
        <taxon>Pseudomonadota</taxon>
        <taxon>Alphaproteobacteria</taxon>
        <taxon>Hyphomicrobiales</taxon>
        <taxon>Methylobacteriaceae</taxon>
        <taxon>Methylobacterium</taxon>
    </lineage>
</organism>
<dbReference type="GO" id="GO:0016740">
    <property type="term" value="F:transferase activity"/>
    <property type="evidence" value="ECO:0007669"/>
    <property type="project" value="UniProtKB-KW"/>
</dbReference>
<dbReference type="InterPro" id="IPR052985">
    <property type="entry name" value="CoA-trans_III_biosynth/detox"/>
</dbReference>
<gene>
    <name evidence="1" type="ORF">MOC_5566</name>
</gene>
<name>A0A089NZB6_9HYPH</name>